<dbReference type="STRING" id="1121899.GCA_000430025_00549"/>
<dbReference type="AlphaFoldDB" id="A0A0A2MMM1"/>
<dbReference type="OrthoDB" id="1356631at2"/>
<gene>
    <name evidence="1" type="ORF">Q764_07145</name>
</gene>
<dbReference type="RefSeq" id="WP_026979338.1">
    <property type="nucleotide sequence ID" value="NZ_AUCZ01000003.1"/>
</dbReference>
<comment type="caution">
    <text evidence="1">The sequence shown here is derived from an EMBL/GenBank/DDBJ whole genome shotgun (WGS) entry which is preliminary data.</text>
</comment>
<evidence type="ECO:0000313" key="2">
    <source>
        <dbReference type="Proteomes" id="UP000030121"/>
    </source>
</evidence>
<reference evidence="1 2" key="1">
    <citation type="submission" date="2013-09" db="EMBL/GenBank/DDBJ databases">
        <authorList>
            <person name="Zeng Z."/>
            <person name="Chen C."/>
        </authorList>
    </citation>
    <scope>NUCLEOTIDE SEQUENCE [LARGE SCALE GENOMIC DNA]</scope>
    <source>
        <strain evidence="1 2">GH29-5</strain>
    </source>
</reference>
<proteinExistence type="predicted"/>
<dbReference type="eggNOG" id="ENOG5032H6D">
    <property type="taxonomic scope" value="Bacteria"/>
</dbReference>
<dbReference type="EMBL" id="JRLW01000008">
    <property type="protein sequence ID" value="KGO89540.1"/>
    <property type="molecule type" value="Genomic_DNA"/>
</dbReference>
<organism evidence="1 2">
    <name type="scientific">Flavobacterium suncheonense GH29-5 = DSM 17707</name>
    <dbReference type="NCBI Taxonomy" id="1121899"/>
    <lineage>
        <taxon>Bacteria</taxon>
        <taxon>Pseudomonadati</taxon>
        <taxon>Bacteroidota</taxon>
        <taxon>Flavobacteriia</taxon>
        <taxon>Flavobacteriales</taxon>
        <taxon>Flavobacteriaceae</taxon>
        <taxon>Flavobacterium</taxon>
    </lineage>
</organism>
<evidence type="ECO:0008006" key="3">
    <source>
        <dbReference type="Google" id="ProtNLM"/>
    </source>
</evidence>
<keyword evidence="2" id="KW-1185">Reference proteome</keyword>
<sequence>MKTVIKVVGIAALATTLFAFKKKNDYTKVIEQMDFKVEGLSNIRLNGTNVLFDLAVRFYNRTDIDFEVFTAGLIKLRKIKVWMNGAYVGEANSNITEIQIPAYSSIVVNKILVSSPLLQMLSQITTFENETDFKNIKLEVIVDALGETYVLEQPLQL</sequence>
<name>A0A0A2MMM1_9FLAO</name>
<dbReference type="Proteomes" id="UP000030121">
    <property type="component" value="Unassembled WGS sequence"/>
</dbReference>
<evidence type="ECO:0000313" key="1">
    <source>
        <dbReference type="EMBL" id="KGO89540.1"/>
    </source>
</evidence>
<protein>
    <recommendedName>
        <fullName evidence="3">Late embryogenesis abundant protein LEA-2 subgroup domain-containing protein</fullName>
    </recommendedName>
</protein>
<accession>A0A0A2MMM1</accession>